<feature type="region of interest" description="Disordered" evidence="4">
    <location>
        <begin position="223"/>
        <end position="242"/>
    </location>
</feature>
<dbReference type="AlphaFoldDB" id="A0ABD2QI59"/>
<dbReference type="PROSITE" id="PS50330">
    <property type="entry name" value="UIM"/>
    <property type="match status" value="2"/>
</dbReference>
<evidence type="ECO:0000256" key="3">
    <source>
        <dbReference type="ARBA" id="ARBA00022942"/>
    </source>
</evidence>
<name>A0ABD2QI59_9PLAT</name>
<sequence>MPQEAVMIAVDNSDYMRNGDFNPTRLQAQTEAVMMVCHAKRQANIENSIGLMAMASKEVLSTLSADYNKLLPRLHKMTLKGNMEFCTAIRIAHLSLKLRQARHQKMRIVAFVGSPIEDEEKELVALSKRLRKEKVSVDVINFGEDKINSWKLQAFIDALNGSDGSGSHLVTVPAGAALSQSLMSSPIVYSGEGAGMSAGMGYEMEGADDPDLLYALRVSMEDQRMRQEAESGTNEDSNAQHVDQPVLAETQGTSEEAMLQRALSMSLQGQQGAGNSSTAQPRQPSNLDFASMSEEEQIAYALHMSLAGMDVDESKPSDPPKEEKMDEEFLEDLVKDEDKK</sequence>
<keyword evidence="7" id="KW-1185">Reference proteome</keyword>
<dbReference type="Proteomes" id="UP001626550">
    <property type="component" value="Unassembled WGS sequence"/>
</dbReference>
<dbReference type="FunFam" id="3.40.50.410:FF:000005">
    <property type="entry name" value="26S proteasome non-ATPase regulatory subunit 4"/>
    <property type="match status" value="1"/>
</dbReference>
<evidence type="ECO:0000256" key="2">
    <source>
        <dbReference type="ARBA" id="ARBA00014934"/>
    </source>
</evidence>
<dbReference type="PANTHER" id="PTHR10223:SF0">
    <property type="entry name" value="26S PROTEASOME NON-ATPASE REGULATORY SUBUNIT 4"/>
    <property type="match status" value="1"/>
</dbReference>
<dbReference type="InterPro" id="IPR036465">
    <property type="entry name" value="vWFA_dom_sf"/>
</dbReference>
<feature type="region of interest" description="Disordered" evidence="4">
    <location>
        <begin position="303"/>
        <end position="340"/>
    </location>
</feature>
<feature type="domain" description="VWFA" evidence="5">
    <location>
        <begin position="5"/>
        <end position="187"/>
    </location>
</feature>
<comment type="caution">
    <text evidence="6">The sequence shown here is derived from an EMBL/GenBank/DDBJ whole genome shotgun (WGS) entry which is preliminary data.</text>
</comment>
<dbReference type="Pfam" id="PF13519">
    <property type="entry name" value="VWA_2"/>
    <property type="match status" value="1"/>
</dbReference>
<organism evidence="6 7">
    <name type="scientific">Cichlidogyrus casuarinus</name>
    <dbReference type="NCBI Taxonomy" id="1844966"/>
    <lineage>
        <taxon>Eukaryota</taxon>
        <taxon>Metazoa</taxon>
        <taxon>Spiralia</taxon>
        <taxon>Lophotrochozoa</taxon>
        <taxon>Platyhelminthes</taxon>
        <taxon>Monogenea</taxon>
        <taxon>Monopisthocotylea</taxon>
        <taxon>Dactylogyridea</taxon>
        <taxon>Ancyrocephalidae</taxon>
        <taxon>Cichlidogyrus</taxon>
    </lineage>
</organism>
<dbReference type="PROSITE" id="PS50234">
    <property type="entry name" value="VWFA"/>
    <property type="match status" value="1"/>
</dbReference>
<protein>
    <recommendedName>
        <fullName evidence="2">26S proteasome non-ATPase regulatory subunit 4</fullName>
    </recommendedName>
</protein>
<dbReference type="Gene3D" id="1.10.287.3990">
    <property type="match status" value="1"/>
</dbReference>
<comment type="similarity">
    <text evidence="1">Belongs to the proteasome subunit S5A family.</text>
</comment>
<gene>
    <name evidence="6" type="primary">PSMD4</name>
    <name evidence="6" type="ORF">Ciccas_002106</name>
</gene>
<feature type="region of interest" description="Disordered" evidence="4">
    <location>
        <begin position="264"/>
        <end position="286"/>
    </location>
</feature>
<dbReference type="InterPro" id="IPR003903">
    <property type="entry name" value="UIM_dom"/>
</dbReference>
<dbReference type="EMBL" id="JBJKFK010000157">
    <property type="protein sequence ID" value="KAL3319233.1"/>
    <property type="molecule type" value="Genomic_DNA"/>
</dbReference>
<dbReference type="Pfam" id="PF02809">
    <property type="entry name" value="UIM"/>
    <property type="match status" value="3"/>
</dbReference>
<keyword evidence="3 6" id="KW-0647">Proteasome</keyword>
<evidence type="ECO:0000256" key="4">
    <source>
        <dbReference type="SAM" id="MobiDB-lite"/>
    </source>
</evidence>
<dbReference type="InterPro" id="IPR027040">
    <property type="entry name" value="PSMD4"/>
</dbReference>
<dbReference type="Gene3D" id="6.10.300.40">
    <property type="match status" value="1"/>
</dbReference>
<proteinExistence type="inferred from homology"/>
<evidence type="ECO:0000313" key="7">
    <source>
        <dbReference type="Proteomes" id="UP001626550"/>
    </source>
</evidence>
<dbReference type="SUPFAM" id="SSF53300">
    <property type="entry name" value="vWA-like"/>
    <property type="match status" value="1"/>
</dbReference>
<accession>A0ABD2QI59</accession>
<reference evidence="6 7" key="1">
    <citation type="submission" date="2024-11" db="EMBL/GenBank/DDBJ databases">
        <title>Adaptive evolution of stress response genes in parasites aligns with host niche diversity.</title>
        <authorList>
            <person name="Hahn C."/>
            <person name="Resl P."/>
        </authorList>
    </citation>
    <scope>NUCLEOTIDE SEQUENCE [LARGE SCALE GENOMIC DNA]</scope>
    <source>
        <strain evidence="6">EGGRZ-B1_66</strain>
        <tissue evidence="6">Body</tissue>
    </source>
</reference>
<dbReference type="PANTHER" id="PTHR10223">
    <property type="entry name" value="26S PROTEASOME NON-ATPASE REGULATORY SUBUNIT 4"/>
    <property type="match status" value="1"/>
</dbReference>
<evidence type="ECO:0000259" key="5">
    <source>
        <dbReference type="PROSITE" id="PS50234"/>
    </source>
</evidence>
<dbReference type="InterPro" id="IPR002035">
    <property type="entry name" value="VWF_A"/>
</dbReference>
<dbReference type="GO" id="GO:0000502">
    <property type="term" value="C:proteasome complex"/>
    <property type="evidence" value="ECO:0007669"/>
    <property type="project" value="UniProtKB-KW"/>
</dbReference>
<feature type="compositionally biased region" description="Polar residues" evidence="4">
    <location>
        <begin position="230"/>
        <end position="241"/>
    </location>
</feature>
<dbReference type="SMART" id="SM00327">
    <property type="entry name" value="VWA"/>
    <property type="match status" value="1"/>
</dbReference>
<evidence type="ECO:0000313" key="6">
    <source>
        <dbReference type="EMBL" id="KAL3319233.1"/>
    </source>
</evidence>
<dbReference type="SMART" id="SM00726">
    <property type="entry name" value="UIM"/>
    <property type="match status" value="3"/>
</dbReference>
<evidence type="ECO:0000256" key="1">
    <source>
        <dbReference type="ARBA" id="ARBA00005574"/>
    </source>
</evidence>
<dbReference type="Gene3D" id="3.40.50.410">
    <property type="entry name" value="von Willebrand factor, type A domain"/>
    <property type="match status" value="1"/>
</dbReference>
<feature type="compositionally biased region" description="Basic and acidic residues" evidence="4">
    <location>
        <begin position="312"/>
        <end position="324"/>
    </location>
</feature>